<comment type="caution">
    <text evidence="2">The sequence shown here is derived from an EMBL/GenBank/DDBJ whole genome shotgun (WGS) entry which is preliminary data.</text>
</comment>
<sequence>MKAFKGIDVVLLLCPVMRGQCSGVHTDVQPWKRPITLRLPCYHSYCPIAGLRHGNDLGGTIPVITTAPWTYRARSFGSKQLDMVLSLWRSIICSAHRHVSYQNCHGASDEGWFRLRRFDHMGSDIRFSIVVSPPVIIE</sequence>
<organism evidence="2 3">
    <name type="scientific">Elysia crispata</name>
    <name type="common">lettuce slug</name>
    <dbReference type="NCBI Taxonomy" id="231223"/>
    <lineage>
        <taxon>Eukaryota</taxon>
        <taxon>Metazoa</taxon>
        <taxon>Spiralia</taxon>
        <taxon>Lophotrochozoa</taxon>
        <taxon>Mollusca</taxon>
        <taxon>Gastropoda</taxon>
        <taxon>Heterobranchia</taxon>
        <taxon>Euthyneura</taxon>
        <taxon>Panpulmonata</taxon>
        <taxon>Sacoglossa</taxon>
        <taxon>Placobranchoidea</taxon>
        <taxon>Plakobranchidae</taxon>
        <taxon>Elysia</taxon>
    </lineage>
</organism>
<proteinExistence type="predicted"/>
<gene>
    <name evidence="2" type="ORF">RRG08_062998</name>
</gene>
<feature type="chain" id="PRO_5042275934" description="Secreted protein" evidence="1">
    <location>
        <begin position="24"/>
        <end position="138"/>
    </location>
</feature>
<evidence type="ECO:0008006" key="4">
    <source>
        <dbReference type="Google" id="ProtNLM"/>
    </source>
</evidence>
<feature type="signal peptide" evidence="1">
    <location>
        <begin position="1"/>
        <end position="23"/>
    </location>
</feature>
<evidence type="ECO:0000256" key="1">
    <source>
        <dbReference type="SAM" id="SignalP"/>
    </source>
</evidence>
<dbReference type="Proteomes" id="UP001283361">
    <property type="component" value="Unassembled WGS sequence"/>
</dbReference>
<protein>
    <recommendedName>
        <fullName evidence="4">Secreted protein</fullName>
    </recommendedName>
</protein>
<name>A0AAE1CZ47_9GAST</name>
<dbReference type="EMBL" id="JAWDGP010006237">
    <property type="protein sequence ID" value="KAK3745171.1"/>
    <property type="molecule type" value="Genomic_DNA"/>
</dbReference>
<reference evidence="2" key="1">
    <citation type="journal article" date="2023" name="G3 (Bethesda)">
        <title>A reference genome for the long-term kleptoplast-retaining sea slug Elysia crispata morphotype clarki.</title>
        <authorList>
            <person name="Eastman K.E."/>
            <person name="Pendleton A.L."/>
            <person name="Shaikh M.A."/>
            <person name="Suttiyut T."/>
            <person name="Ogas R."/>
            <person name="Tomko P."/>
            <person name="Gavelis G."/>
            <person name="Widhalm J.R."/>
            <person name="Wisecaver J.H."/>
        </authorList>
    </citation>
    <scope>NUCLEOTIDE SEQUENCE</scope>
    <source>
        <strain evidence="2">ECLA1</strain>
    </source>
</reference>
<evidence type="ECO:0000313" key="2">
    <source>
        <dbReference type="EMBL" id="KAK3745171.1"/>
    </source>
</evidence>
<dbReference type="AlphaFoldDB" id="A0AAE1CZ47"/>
<evidence type="ECO:0000313" key="3">
    <source>
        <dbReference type="Proteomes" id="UP001283361"/>
    </source>
</evidence>
<keyword evidence="1" id="KW-0732">Signal</keyword>
<keyword evidence="3" id="KW-1185">Reference proteome</keyword>
<accession>A0AAE1CZ47</accession>